<comment type="caution">
    <text evidence="3">The sequence shown here is derived from an EMBL/GenBank/DDBJ whole genome shotgun (WGS) entry which is preliminary data.</text>
</comment>
<organism evidence="3 4">
    <name type="scientific">Rubinisphaera italica</name>
    <dbReference type="NCBI Taxonomy" id="2527969"/>
    <lineage>
        <taxon>Bacteria</taxon>
        <taxon>Pseudomonadati</taxon>
        <taxon>Planctomycetota</taxon>
        <taxon>Planctomycetia</taxon>
        <taxon>Planctomycetales</taxon>
        <taxon>Planctomycetaceae</taxon>
        <taxon>Rubinisphaera</taxon>
    </lineage>
</organism>
<dbReference type="EMBL" id="SJPG01000001">
    <property type="protein sequence ID" value="TWT60858.1"/>
    <property type="molecule type" value="Genomic_DNA"/>
</dbReference>
<sequence precursor="true">MSVLKKGLLCLLLLSVAMFTHNLSAADKNNSSLQKDKQPQRYRLQARASQLDSRAKEYPEINFVFGTKEKPQDLENASVDTRVDAKGKLVIWLMGYNEQLFERLNSYGLHAIQVSYANKWFGTLCQPEPKDGQSRGNVRLEAATGEDFSDELNLSKPDGMSERAYQFVKWLAKENPQGNWKQFLTSDGKGLRWDKVIIAGSSHGSTTAARFALHQKVDRVVMHCGPRDQDQDWQANSSATPANRFFGFSHVLDGGWPGKHYCRSWELLKLNQYGPIVNVDQQSTPYQNTRRLISAADVKGDAKRAHSSVTPGGSSPKDSQGKYLYEPVWKYLYTHPVDEVGMPVPLDPDCQ</sequence>
<evidence type="ECO:0000313" key="3">
    <source>
        <dbReference type="EMBL" id="TWT60858.1"/>
    </source>
</evidence>
<feature type="chain" id="PRO_5023081145" description="Alpha/beta hydrolase family protein" evidence="2">
    <location>
        <begin position="26"/>
        <end position="351"/>
    </location>
</feature>
<dbReference type="NCBIfam" id="NF047580">
    <property type="entry name" value="BPSS1187_fam"/>
    <property type="match status" value="1"/>
</dbReference>
<evidence type="ECO:0008006" key="5">
    <source>
        <dbReference type="Google" id="ProtNLM"/>
    </source>
</evidence>
<reference evidence="3 4" key="1">
    <citation type="submission" date="2019-02" db="EMBL/GenBank/DDBJ databases">
        <title>Deep-cultivation of Planctomycetes and their phenomic and genomic characterization uncovers novel biology.</title>
        <authorList>
            <person name="Wiegand S."/>
            <person name="Jogler M."/>
            <person name="Boedeker C."/>
            <person name="Pinto D."/>
            <person name="Vollmers J."/>
            <person name="Rivas-Marin E."/>
            <person name="Kohn T."/>
            <person name="Peeters S.H."/>
            <person name="Heuer A."/>
            <person name="Rast P."/>
            <person name="Oberbeckmann S."/>
            <person name="Bunk B."/>
            <person name="Jeske O."/>
            <person name="Meyerdierks A."/>
            <person name="Storesund J.E."/>
            <person name="Kallscheuer N."/>
            <person name="Luecker S."/>
            <person name="Lage O.M."/>
            <person name="Pohl T."/>
            <person name="Merkel B.J."/>
            <person name="Hornburger P."/>
            <person name="Mueller R.-W."/>
            <person name="Bruemmer F."/>
            <person name="Labrenz M."/>
            <person name="Spormann A.M."/>
            <person name="Op Den Camp H."/>
            <person name="Overmann J."/>
            <person name="Amann R."/>
            <person name="Jetten M.S.M."/>
            <person name="Mascher T."/>
            <person name="Medema M.H."/>
            <person name="Devos D.P."/>
            <person name="Kaster A.-K."/>
            <person name="Ovreas L."/>
            <person name="Rohde M."/>
            <person name="Galperin M.Y."/>
            <person name="Jogler C."/>
        </authorList>
    </citation>
    <scope>NUCLEOTIDE SEQUENCE [LARGE SCALE GENOMIC DNA]</scope>
    <source>
        <strain evidence="3 4">Pan54</strain>
    </source>
</reference>
<evidence type="ECO:0000256" key="1">
    <source>
        <dbReference type="SAM" id="MobiDB-lite"/>
    </source>
</evidence>
<dbReference type="Proteomes" id="UP000316095">
    <property type="component" value="Unassembled WGS sequence"/>
</dbReference>
<dbReference type="Gene3D" id="3.40.50.1820">
    <property type="entry name" value="alpha/beta hydrolase"/>
    <property type="match status" value="1"/>
</dbReference>
<accession>A0A5C5XDH5</accession>
<protein>
    <recommendedName>
        <fullName evidence="5">Alpha/beta hydrolase family protein</fullName>
    </recommendedName>
</protein>
<gene>
    <name evidence="3" type="ORF">Pan54_15860</name>
</gene>
<dbReference type="InterPro" id="IPR058180">
    <property type="entry name" value="BPSS1187-like"/>
</dbReference>
<name>A0A5C5XDH5_9PLAN</name>
<evidence type="ECO:0000313" key="4">
    <source>
        <dbReference type="Proteomes" id="UP000316095"/>
    </source>
</evidence>
<dbReference type="SUPFAM" id="SSF53474">
    <property type="entry name" value="alpha/beta-Hydrolases"/>
    <property type="match status" value="1"/>
</dbReference>
<feature type="compositionally biased region" description="Polar residues" evidence="1">
    <location>
        <begin position="307"/>
        <end position="318"/>
    </location>
</feature>
<dbReference type="AlphaFoldDB" id="A0A5C5XDH5"/>
<keyword evidence="4" id="KW-1185">Reference proteome</keyword>
<evidence type="ECO:0000256" key="2">
    <source>
        <dbReference type="SAM" id="SignalP"/>
    </source>
</evidence>
<proteinExistence type="predicted"/>
<feature type="signal peptide" evidence="2">
    <location>
        <begin position="1"/>
        <end position="25"/>
    </location>
</feature>
<keyword evidence="2" id="KW-0732">Signal</keyword>
<feature type="region of interest" description="Disordered" evidence="1">
    <location>
        <begin position="297"/>
        <end position="319"/>
    </location>
</feature>
<dbReference type="InterPro" id="IPR029058">
    <property type="entry name" value="AB_hydrolase_fold"/>
</dbReference>